<dbReference type="OrthoDB" id="5952546at2759"/>
<keyword evidence="5" id="KW-1185">Reference proteome</keyword>
<protein>
    <submittedName>
        <fullName evidence="4">Uncharacterized protein LOC110056377</fullName>
    </submittedName>
</protein>
<evidence type="ECO:0000313" key="5">
    <source>
        <dbReference type="Proteomes" id="UP001152795"/>
    </source>
</evidence>
<accession>A0A6S7GP80</accession>
<proteinExistence type="predicted"/>
<dbReference type="AlphaFoldDB" id="A0A6S7GP80"/>
<comment type="caution">
    <text evidence="4">The sequence shown here is derived from an EMBL/GenBank/DDBJ whole genome shotgun (WGS) entry which is preliminary data.</text>
</comment>
<feature type="compositionally biased region" description="Basic and acidic residues" evidence="2">
    <location>
        <begin position="732"/>
        <end position="741"/>
    </location>
</feature>
<dbReference type="Pfam" id="PF20231">
    <property type="entry name" value="DUF6589"/>
    <property type="match status" value="1"/>
</dbReference>
<dbReference type="InterPro" id="IPR046496">
    <property type="entry name" value="DUF6589"/>
</dbReference>
<evidence type="ECO:0000313" key="4">
    <source>
        <dbReference type="EMBL" id="CAB3993483.1"/>
    </source>
</evidence>
<organism evidence="4 5">
    <name type="scientific">Paramuricea clavata</name>
    <name type="common">Red gorgonian</name>
    <name type="synonym">Violescent sea-whip</name>
    <dbReference type="NCBI Taxonomy" id="317549"/>
    <lineage>
        <taxon>Eukaryota</taxon>
        <taxon>Metazoa</taxon>
        <taxon>Cnidaria</taxon>
        <taxon>Anthozoa</taxon>
        <taxon>Octocorallia</taxon>
        <taxon>Malacalcyonacea</taxon>
        <taxon>Plexauridae</taxon>
        <taxon>Paramuricea</taxon>
    </lineage>
</organism>
<reference evidence="4" key="1">
    <citation type="submission" date="2020-04" db="EMBL/GenBank/DDBJ databases">
        <authorList>
            <person name="Alioto T."/>
            <person name="Alioto T."/>
            <person name="Gomez Garrido J."/>
        </authorList>
    </citation>
    <scope>NUCLEOTIDE SEQUENCE</scope>
    <source>
        <strain evidence="4">A484AB</strain>
    </source>
</reference>
<name>A0A6S7GP80_PARCT</name>
<evidence type="ECO:0000259" key="3">
    <source>
        <dbReference type="Pfam" id="PF20231"/>
    </source>
</evidence>
<feature type="domain" description="DUF6589" evidence="3">
    <location>
        <begin position="427"/>
        <end position="910"/>
    </location>
</feature>
<keyword evidence="1" id="KW-0175">Coiled coil</keyword>
<dbReference type="EMBL" id="CACRXK020002269">
    <property type="protein sequence ID" value="CAB3993483.1"/>
    <property type="molecule type" value="Genomic_DNA"/>
</dbReference>
<evidence type="ECO:0000256" key="2">
    <source>
        <dbReference type="SAM" id="MobiDB-lite"/>
    </source>
</evidence>
<gene>
    <name evidence="4" type="ORF">PACLA_8A036409</name>
</gene>
<dbReference type="Gene3D" id="3.30.160.60">
    <property type="entry name" value="Classic Zinc Finger"/>
    <property type="match status" value="1"/>
</dbReference>
<sequence length="977" mass="111293">MSAKEKIDAENYENICLSCKNDEIKKYRVLVNSGRSQYNFLEIFREKFGVFLECLCEIYPRCFLCRRCVQEIKRLVSAENTINAVNKYFNELFKERELESISKIEGKRLCHNTSFEIPTSKKVKTYLAYNEQGGNSHSSQQYSSSLFSIQPQIAYPNHMFIPQPYAGLAVGSVTVQSQRLPLAMNHNNFDIQNEGIDFVNASATSTPKKRQVPTNTEPTVVTVSVKYPSKSKQKQLRGDFAKLGKALVHENNVGIANTVTKLIHLREKSNKEDANWCPGMAMAGSVLLKQRNKHMNAMAAIIGMTLKTSSTSTVISTFAKLKLSCCNLTILKKMDALRQNHDEMLQNAKQQIEESYKDGKFGPSSHPGFSIPFDNIDVTIGRRHMTIAHQNQDCHWVNHIYVQNRVSGNYLPASGCSQDIDKLDNIDILVSSQDEKKQKFEYGILVSRFLVEHFKQFEFLKKVCILHITHRYTKEMGTKSVKEHLGIIFKNENANDEMIEILKQLQSYLLCHTNEDEMQFEPQILAGDQLTVEQTINVKQSVSNGYKAEDRLEGIIMQLGDWHTGLKILSSVSNGYKAEDRLEGIIMQLGDWHTGLKILSSVSNGYKAEDRLEGIIMQLGDWHTGLKILSARVIAAAMNVLGFESLTAAPSKFPIPEGLHNKPRSEQIKYLNDAAGKIVDELVFTHEDSDHLIDGILTTQERENMVRNQQLTTDKRFPCRFEGCDKSFKYDGKSRQKHEQTHNPPPQIPITDDHIDDTKDDVYSYNCALLAHGLFFHNFLDAVKEGDGRRIMRQYKYLLLYCKADNNHSVKYALECLYQMFLVNGLLSPRDAHRYIWNRSVNNNGMVGKNIPLDLEVEHSNKFLKQAIKNLGPNVTPAAVSRICEAEKSTRMILRNLQESICHKGKSGKHTARSTDKDLKVIVDKLVENHVFTKQDGRCYKSLCGFVRNPLSQLDMSIIFNWINEHKKNVKLNIKAR</sequence>
<feature type="coiled-coil region" evidence="1">
    <location>
        <begin position="331"/>
        <end position="358"/>
    </location>
</feature>
<feature type="region of interest" description="Disordered" evidence="2">
    <location>
        <begin position="732"/>
        <end position="751"/>
    </location>
</feature>
<dbReference type="Proteomes" id="UP001152795">
    <property type="component" value="Unassembled WGS sequence"/>
</dbReference>
<evidence type="ECO:0000256" key="1">
    <source>
        <dbReference type="SAM" id="Coils"/>
    </source>
</evidence>